<dbReference type="InterPro" id="IPR036412">
    <property type="entry name" value="HAD-like_sf"/>
</dbReference>
<dbReference type="PANTHER" id="PTHR43316:SF3">
    <property type="entry name" value="HALOACID DEHALOGENASE, TYPE II (AFU_ORTHOLOGUE AFUA_2G07750)-RELATED"/>
    <property type="match status" value="1"/>
</dbReference>
<evidence type="ECO:0000313" key="3">
    <source>
        <dbReference type="Proteomes" id="UP001597371"/>
    </source>
</evidence>
<dbReference type="Proteomes" id="UP001597371">
    <property type="component" value="Unassembled WGS sequence"/>
</dbReference>
<sequence length="222" mass="25078">MTQFRPKYVTFDCYGTLTRFQMAEAAREIYGPLLDEPRMAAFVRDFAAYRLDEILGDWKPYGEVIHNAVERTCRKNGVAFRAEDALDIYERVPTWGPHPDVPEGLAKVAREIPLVILSNAMDAQIVSNVEKLGAPFHAVYTAQQAGAYKPRLRAFEYMFDMLGCGPQDVLHCSSSFRYDLMSAHDLGIHNKVWVNRGHEPANPYYGYTEIRDISGLPAVVGL</sequence>
<dbReference type="InterPro" id="IPR023214">
    <property type="entry name" value="HAD_sf"/>
</dbReference>
<dbReference type="SFLD" id="SFLDG01129">
    <property type="entry name" value="C1.5:_HAD__Beta-PGM__Phosphata"/>
    <property type="match status" value="1"/>
</dbReference>
<keyword evidence="1" id="KW-0378">Hydrolase</keyword>
<dbReference type="NCBIfam" id="TIGR01428">
    <property type="entry name" value="HAD_type_II"/>
    <property type="match status" value="1"/>
</dbReference>
<dbReference type="Pfam" id="PF00702">
    <property type="entry name" value="Hydrolase"/>
    <property type="match status" value="1"/>
</dbReference>
<reference evidence="3" key="1">
    <citation type="journal article" date="2019" name="Int. J. Syst. Evol. Microbiol.">
        <title>The Global Catalogue of Microorganisms (GCM) 10K type strain sequencing project: providing services to taxonomists for standard genome sequencing and annotation.</title>
        <authorList>
            <consortium name="The Broad Institute Genomics Platform"/>
            <consortium name="The Broad Institute Genome Sequencing Center for Infectious Disease"/>
            <person name="Wu L."/>
            <person name="Ma J."/>
        </authorList>
    </citation>
    <scope>NUCLEOTIDE SEQUENCE [LARGE SCALE GENOMIC DNA]</scope>
    <source>
        <strain evidence="3">ZS-35-S2</strain>
    </source>
</reference>
<gene>
    <name evidence="2" type="ORF">ACFSKQ_11135</name>
</gene>
<evidence type="ECO:0000313" key="2">
    <source>
        <dbReference type="EMBL" id="MFD2238011.1"/>
    </source>
</evidence>
<dbReference type="EMBL" id="JBHUIJ010000013">
    <property type="protein sequence ID" value="MFD2238011.1"/>
    <property type="molecule type" value="Genomic_DNA"/>
</dbReference>
<comment type="caution">
    <text evidence="2">The sequence shown here is derived from an EMBL/GenBank/DDBJ whole genome shotgun (WGS) entry which is preliminary data.</text>
</comment>
<dbReference type="SUPFAM" id="SSF56784">
    <property type="entry name" value="HAD-like"/>
    <property type="match status" value="1"/>
</dbReference>
<keyword evidence="3" id="KW-1185">Reference proteome</keyword>
<dbReference type="InterPro" id="IPR051540">
    <property type="entry name" value="S-2-haloacid_dehalogenase"/>
</dbReference>
<dbReference type="RefSeq" id="WP_209739243.1">
    <property type="nucleotide sequence ID" value="NZ_CP072611.1"/>
</dbReference>
<proteinExistence type="predicted"/>
<dbReference type="Gene3D" id="1.10.150.750">
    <property type="match status" value="1"/>
</dbReference>
<dbReference type="PANTHER" id="PTHR43316">
    <property type="entry name" value="HYDROLASE, HALOACID DELAHOGENASE-RELATED"/>
    <property type="match status" value="1"/>
</dbReference>
<dbReference type="NCBIfam" id="TIGR01493">
    <property type="entry name" value="HAD-SF-IA-v2"/>
    <property type="match status" value="1"/>
</dbReference>
<accession>A0ABW5CNZ6</accession>
<dbReference type="Gene3D" id="3.40.50.1000">
    <property type="entry name" value="HAD superfamily/HAD-like"/>
    <property type="match status" value="1"/>
</dbReference>
<dbReference type="SFLD" id="SFLDS00003">
    <property type="entry name" value="Haloacid_Dehalogenase"/>
    <property type="match status" value="1"/>
</dbReference>
<organism evidence="2 3">
    <name type="scientific">Aureimonas populi</name>
    <dbReference type="NCBI Taxonomy" id="1701758"/>
    <lineage>
        <taxon>Bacteria</taxon>
        <taxon>Pseudomonadati</taxon>
        <taxon>Pseudomonadota</taxon>
        <taxon>Alphaproteobacteria</taxon>
        <taxon>Hyphomicrobiales</taxon>
        <taxon>Aurantimonadaceae</taxon>
        <taxon>Aureimonas</taxon>
    </lineage>
</organism>
<protein>
    <submittedName>
        <fullName evidence="2">Haloacid dehalogenase type II</fullName>
    </submittedName>
</protein>
<dbReference type="CDD" id="cd02588">
    <property type="entry name" value="HAD_L2-DEX"/>
    <property type="match status" value="1"/>
</dbReference>
<evidence type="ECO:0000256" key="1">
    <source>
        <dbReference type="ARBA" id="ARBA00022801"/>
    </source>
</evidence>
<dbReference type="InterPro" id="IPR006439">
    <property type="entry name" value="HAD-SF_hydro_IA"/>
</dbReference>
<dbReference type="InterPro" id="IPR006328">
    <property type="entry name" value="2-HAD"/>
</dbReference>
<name>A0ABW5CNZ6_9HYPH</name>